<dbReference type="AlphaFoldDB" id="A0A1Z5HT13"/>
<evidence type="ECO:0000313" key="3">
    <source>
        <dbReference type="Proteomes" id="UP000197032"/>
    </source>
</evidence>
<feature type="transmembrane region" description="Helical" evidence="1">
    <location>
        <begin position="82"/>
        <end position="107"/>
    </location>
</feature>
<name>A0A1Z5HT13_9FIRM</name>
<evidence type="ECO:0000256" key="1">
    <source>
        <dbReference type="SAM" id="Phobius"/>
    </source>
</evidence>
<dbReference type="Proteomes" id="UP000197032">
    <property type="component" value="Unassembled WGS sequence"/>
</dbReference>
<feature type="transmembrane region" description="Helical" evidence="1">
    <location>
        <begin position="15"/>
        <end position="31"/>
    </location>
</feature>
<feature type="transmembrane region" description="Helical" evidence="1">
    <location>
        <begin position="38"/>
        <end position="57"/>
    </location>
</feature>
<keyword evidence="1" id="KW-1133">Transmembrane helix</keyword>
<dbReference type="EMBL" id="BDGJ01000081">
    <property type="protein sequence ID" value="GAW92445.1"/>
    <property type="molecule type" value="Genomic_DNA"/>
</dbReference>
<gene>
    <name evidence="2" type="ORF">KKC1_15990</name>
</gene>
<keyword evidence="1" id="KW-0812">Transmembrane</keyword>
<sequence>MLVYFLKSGYRNWKSLRSGLFFFIAMLIFFSDVKEIPVIYNVFIGWAFSVASIFQASSLGDEAVESSGDLKFLMLSPVAREYLLLGRSLLILFEYATSLALVTVPWWPVNMNSTQIWLTDGLEPIKW</sequence>
<protein>
    <submittedName>
        <fullName evidence="2">Uncharacterized protein</fullName>
    </submittedName>
</protein>
<reference evidence="3" key="1">
    <citation type="journal article" date="2017" name="Appl. Environ. Microbiol.">
        <title>Genomic analysis of Calderihabitans maritimus KKC1, a thermophilic hydrogenogenic carboxydotrophic bacterium isolated from marine sediment.</title>
        <authorList>
            <person name="Omae K."/>
            <person name="Yoneda Y."/>
            <person name="Fukuyama Y."/>
            <person name="Yoshida T."/>
            <person name="Sako Y."/>
        </authorList>
    </citation>
    <scope>NUCLEOTIDE SEQUENCE [LARGE SCALE GENOMIC DNA]</scope>
    <source>
        <strain evidence="3">KKC1</strain>
    </source>
</reference>
<keyword evidence="1" id="KW-0472">Membrane</keyword>
<evidence type="ECO:0000313" key="2">
    <source>
        <dbReference type="EMBL" id="GAW92445.1"/>
    </source>
</evidence>
<accession>A0A1Z5HT13</accession>
<organism evidence="2 3">
    <name type="scientific">Calderihabitans maritimus</name>
    <dbReference type="NCBI Taxonomy" id="1246530"/>
    <lineage>
        <taxon>Bacteria</taxon>
        <taxon>Bacillati</taxon>
        <taxon>Bacillota</taxon>
        <taxon>Clostridia</taxon>
        <taxon>Neomoorellales</taxon>
        <taxon>Calderihabitantaceae</taxon>
        <taxon>Calderihabitans</taxon>
    </lineage>
</organism>
<comment type="caution">
    <text evidence="2">The sequence shown here is derived from an EMBL/GenBank/DDBJ whole genome shotgun (WGS) entry which is preliminary data.</text>
</comment>
<proteinExistence type="predicted"/>
<keyword evidence="3" id="KW-1185">Reference proteome</keyword>